<evidence type="ECO:0000313" key="2">
    <source>
        <dbReference type="Proteomes" id="UP001178461"/>
    </source>
</evidence>
<reference evidence="1" key="1">
    <citation type="submission" date="2022-12" db="EMBL/GenBank/DDBJ databases">
        <authorList>
            <person name="Alioto T."/>
            <person name="Alioto T."/>
            <person name="Gomez Garrido J."/>
        </authorList>
    </citation>
    <scope>NUCLEOTIDE SEQUENCE</scope>
</reference>
<dbReference type="AlphaFoldDB" id="A0AA35NXI5"/>
<protein>
    <submittedName>
        <fullName evidence="1">Uncharacterized protein</fullName>
    </submittedName>
</protein>
<keyword evidence="2" id="KW-1185">Reference proteome</keyword>
<organism evidence="1 2">
    <name type="scientific">Podarcis lilfordi</name>
    <name type="common">Lilford's wall lizard</name>
    <dbReference type="NCBI Taxonomy" id="74358"/>
    <lineage>
        <taxon>Eukaryota</taxon>
        <taxon>Metazoa</taxon>
        <taxon>Chordata</taxon>
        <taxon>Craniata</taxon>
        <taxon>Vertebrata</taxon>
        <taxon>Euteleostomi</taxon>
        <taxon>Lepidosauria</taxon>
        <taxon>Squamata</taxon>
        <taxon>Bifurcata</taxon>
        <taxon>Unidentata</taxon>
        <taxon>Episquamata</taxon>
        <taxon>Laterata</taxon>
        <taxon>Lacertibaenia</taxon>
        <taxon>Lacertidae</taxon>
        <taxon>Podarcis</taxon>
    </lineage>
</organism>
<proteinExistence type="predicted"/>
<accession>A0AA35NXI5</accession>
<dbReference type="Proteomes" id="UP001178461">
    <property type="component" value="Chromosome 2"/>
</dbReference>
<gene>
    <name evidence="1" type="ORF">PODLI_1B015239</name>
</gene>
<sequence length="72" mass="7650">MLRKLESQREWVGATKEGLEIQSSTASTSGSFEKGFAGAPLSVARSMIIGTSAVCCPWGERSLPFLSKGNDV</sequence>
<evidence type="ECO:0000313" key="1">
    <source>
        <dbReference type="EMBL" id="CAI5765160.1"/>
    </source>
</evidence>
<dbReference type="EMBL" id="OX395127">
    <property type="protein sequence ID" value="CAI5765160.1"/>
    <property type="molecule type" value="Genomic_DNA"/>
</dbReference>
<name>A0AA35NXI5_9SAUR</name>